<protein>
    <submittedName>
        <fullName evidence="1">Uncharacterized protein</fullName>
    </submittedName>
</protein>
<organism evidence="1">
    <name type="scientific">Ruegeria sp. PrR005</name>
    <dbReference type="NCBI Taxonomy" id="2706882"/>
    <lineage>
        <taxon>Bacteria</taxon>
        <taxon>Pseudomonadati</taxon>
        <taxon>Pseudomonadota</taxon>
        <taxon>Alphaproteobacteria</taxon>
        <taxon>Rhodobacterales</taxon>
        <taxon>Roseobacteraceae</taxon>
        <taxon>Ruegeria</taxon>
    </lineage>
</organism>
<dbReference type="RefSeq" id="WP_164129574.1">
    <property type="nucleotide sequence ID" value="NZ_JAAGOX010000013.1"/>
</dbReference>
<sequence>MSKAPKSFSSFTTTRIGTINRDIEKNIKLVVSGSRGATGEAISSVKKRQALLAARPFKAKQSA</sequence>
<name>A0A6B2NS38_9RHOB</name>
<evidence type="ECO:0000313" key="1">
    <source>
        <dbReference type="EMBL" id="NDW45417.1"/>
    </source>
</evidence>
<gene>
    <name evidence="1" type="ORF">G0P99_10625</name>
</gene>
<proteinExistence type="predicted"/>
<accession>A0A6B2NS38</accession>
<dbReference type="AlphaFoldDB" id="A0A6B2NS38"/>
<reference evidence="1" key="1">
    <citation type="submission" date="2020-02" db="EMBL/GenBank/DDBJ databases">
        <title>Delineation of the pyrene-degrading pathway in Roseobacter clade bacteria by genomic analysis.</title>
        <authorList>
            <person name="Zhou H."/>
            <person name="Wang H."/>
        </authorList>
    </citation>
    <scope>NUCLEOTIDE SEQUENCE</scope>
    <source>
        <strain evidence="1">PrR005</strain>
    </source>
</reference>
<comment type="caution">
    <text evidence="1">The sequence shown here is derived from an EMBL/GenBank/DDBJ whole genome shotgun (WGS) entry which is preliminary data.</text>
</comment>
<dbReference type="EMBL" id="JAAGOX010000013">
    <property type="protein sequence ID" value="NDW45417.1"/>
    <property type="molecule type" value="Genomic_DNA"/>
</dbReference>